<accession>C4Z9C3</accession>
<evidence type="ECO:0000313" key="1">
    <source>
        <dbReference type="EMBL" id="ACR75345.1"/>
    </source>
</evidence>
<dbReference type="PaxDb" id="515619-EUBREC_1601"/>
<dbReference type="Proteomes" id="UP000001477">
    <property type="component" value="Chromosome"/>
</dbReference>
<dbReference type="KEGG" id="ere:EUBREC_1601"/>
<proteinExistence type="predicted"/>
<protein>
    <submittedName>
        <fullName evidence="1">Uncharacterized protein</fullName>
    </submittedName>
</protein>
<organism evidence="1 2">
    <name type="scientific">Agathobacter rectalis (strain ATCC 33656 / DSM 3377 / JCM 17463 / KCTC 5835 / VPI 0990)</name>
    <name type="common">Eubacterium rectale</name>
    <dbReference type="NCBI Taxonomy" id="515619"/>
    <lineage>
        <taxon>Bacteria</taxon>
        <taxon>Bacillati</taxon>
        <taxon>Bacillota</taxon>
        <taxon>Clostridia</taxon>
        <taxon>Lachnospirales</taxon>
        <taxon>Lachnospiraceae</taxon>
        <taxon>Agathobacter</taxon>
    </lineage>
</organism>
<evidence type="ECO:0000313" key="2">
    <source>
        <dbReference type="Proteomes" id="UP000001477"/>
    </source>
</evidence>
<dbReference type="STRING" id="515619.EUBREC_1601"/>
<dbReference type="HOGENOM" id="CLU_3199961_0_0_9"/>
<sequence>MFLYIFLLIKIYNCSIIKTEIIIRQISTNYNDYNYKEFVNNSQSR</sequence>
<name>C4Z9C3_AGARV</name>
<dbReference type="AlphaFoldDB" id="C4Z9C3"/>
<gene>
    <name evidence="1" type="ordered locus">EUBREC_1601</name>
</gene>
<reference evidence="1 2" key="1">
    <citation type="journal article" date="2009" name="Proc. Natl. Acad. Sci. U.S.A.">
        <title>Characterizing a model human gut microbiota composed of members of its two dominant bacterial phyla.</title>
        <authorList>
            <person name="Mahowald M.A."/>
            <person name="Rey F.E."/>
            <person name="Seedorf H."/>
            <person name="Turnbaugh P.J."/>
            <person name="Fulton R.S."/>
            <person name="Wollam A."/>
            <person name="Shah N."/>
            <person name="Wang C."/>
            <person name="Magrini V."/>
            <person name="Wilson R.K."/>
            <person name="Cantarel B.L."/>
            <person name="Coutinho P.M."/>
            <person name="Henrissat B."/>
            <person name="Crock L.W."/>
            <person name="Russell A."/>
            <person name="Verberkmoes N.C."/>
            <person name="Hettich R.L."/>
            <person name="Gordon J.I."/>
        </authorList>
    </citation>
    <scope>NUCLEOTIDE SEQUENCE [LARGE SCALE GENOMIC DNA]</scope>
    <source>
        <strain evidence="2">ATCC 33656 / DSM 3377 / JCM 17463 / KCTC 5835 / LMG 30912 / VPI 0990</strain>
    </source>
</reference>
<dbReference type="EMBL" id="CP001107">
    <property type="protein sequence ID" value="ACR75345.1"/>
    <property type="molecule type" value="Genomic_DNA"/>
</dbReference>